<dbReference type="RefSeq" id="WP_236456902.1">
    <property type="nucleotide sequence ID" value="NZ_CBCSGE010000010.1"/>
</dbReference>
<accession>A0ABV5GIY4</accession>
<evidence type="ECO:0000313" key="2">
    <source>
        <dbReference type="Proteomes" id="UP001589607"/>
    </source>
</evidence>
<evidence type="ECO:0000313" key="1">
    <source>
        <dbReference type="EMBL" id="MFB9095334.1"/>
    </source>
</evidence>
<proteinExistence type="predicted"/>
<dbReference type="EMBL" id="JBHMEY010000006">
    <property type="protein sequence ID" value="MFB9095334.1"/>
    <property type="molecule type" value="Genomic_DNA"/>
</dbReference>
<gene>
    <name evidence="1" type="ORF">ACFFVF_02300</name>
</gene>
<reference evidence="1 2" key="1">
    <citation type="submission" date="2024-09" db="EMBL/GenBank/DDBJ databases">
        <authorList>
            <person name="Sun Q."/>
            <person name="Mori K."/>
        </authorList>
    </citation>
    <scope>NUCLEOTIDE SEQUENCE [LARGE SCALE GENOMIC DNA]</scope>
    <source>
        <strain evidence="1 2">CECT 7955</strain>
    </source>
</reference>
<dbReference type="Proteomes" id="UP001589607">
    <property type="component" value="Unassembled WGS sequence"/>
</dbReference>
<organism evidence="1 2">
    <name type="scientific">Flavobacterium jumunjinense</name>
    <dbReference type="NCBI Taxonomy" id="998845"/>
    <lineage>
        <taxon>Bacteria</taxon>
        <taxon>Pseudomonadati</taxon>
        <taxon>Bacteroidota</taxon>
        <taxon>Flavobacteriia</taxon>
        <taxon>Flavobacteriales</taxon>
        <taxon>Flavobacteriaceae</taxon>
        <taxon>Flavobacterium</taxon>
    </lineage>
</organism>
<keyword evidence="2" id="KW-1185">Reference proteome</keyword>
<name>A0ABV5GIY4_9FLAO</name>
<comment type="caution">
    <text evidence="1">The sequence shown here is derived from an EMBL/GenBank/DDBJ whole genome shotgun (WGS) entry which is preliminary data.</text>
</comment>
<sequence length="186" mass="21567">MKKGLSILIVILGISLNYGQENSGDNFSLEGALEMFKKANSLEEFEKFINTEENNINNLDLNDDGEIDYITVESLKEENTHVIILSTYLDEETIQDIATIGIERTDKEFAVLQIEGNEDLYSLNTIIEPFDIEVESYTSKRGPSSYEVLPVKVIVNVWFWPCVKFVYHPKYVVWKSPYRWKKHPNY</sequence>
<protein>
    <recommendedName>
        <fullName evidence="3">EF-hand domain-containing protein</fullName>
    </recommendedName>
</protein>
<evidence type="ECO:0008006" key="3">
    <source>
        <dbReference type="Google" id="ProtNLM"/>
    </source>
</evidence>